<organism evidence="2 3">
    <name type="scientific">Chrysodeixis includens</name>
    <name type="common">Soybean looper</name>
    <name type="synonym">Pseudoplusia includens</name>
    <dbReference type="NCBI Taxonomy" id="689277"/>
    <lineage>
        <taxon>Eukaryota</taxon>
        <taxon>Metazoa</taxon>
        <taxon>Ecdysozoa</taxon>
        <taxon>Arthropoda</taxon>
        <taxon>Hexapoda</taxon>
        <taxon>Insecta</taxon>
        <taxon>Pterygota</taxon>
        <taxon>Neoptera</taxon>
        <taxon>Endopterygota</taxon>
        <taxon>Lepidoptera</taxon>
        <taxon>Glossata</taxon>
        <taxon>Ditrysia</taxon>
        <taxon>Noctuoidea</taxon>
        <taxon>Noctuidae</taxon>
        <taxon>Plusiinae</taxon>
        <taxon>Chrysodeixis</taxon>
    </lineage>
</organism>
<keyword evidence="3" id="KW-1185">Reference proteome</keyword>
<feature type="compositionally biased region" description="Low complexity" evidence="1">
    <location>
        <begin position="108"/>
        <end position="125"/>
    </location>
</feature>
<evidence type="ECO:0000256" key="1">
    <source>
        <dbReference type="SAM" id="MobiDB-lite"/>
    </source>
</evidence>
<gene>
    <name evidence="2" type="ORF">CINC_LOCUS8483</name>
</gene>
<evidence type="ECO:0000313" key="2">
    <source>
        <dbReference type="EMBL" id="CAD0206188.1"/>
    </source>
</evidence>
<sequence length="205" mass="22290">MFIKHCPKTKEPSATPIATEKGAPPPPKPEPTEPAVDPCLEQRRRDRAKRGVKICPKSPEPPKPKAKKVVEEVKVPEKVDVDCLGICFDKIKNPEIKVESPCGGGTPSSGAESSSSSSSTSSPSGVPAGCIVQRELPGTARCDKIRDALTDKSDKPPEPCSGVEQKNHDPPPPLHPPPPKRTPCEEQLRKARIAECKRRMQRYLE</sequence>
<feature type="compositionally biased region" description="Pro residues" evidence="1">
    <location>
        <begin position="170"/>
        <end position="181"/>
    </location>
</feature>
<feature type="compositionally biased region" description="Basic and acidic residues" evidence="1">
    <location>
        <begin position="60"/>
        <end position="70"/>
    </location>
</feature>
<accession>A0A9N8L7T0</accession>
<reference evidence="2" key="1">
    <citation type="submission" date="2021-12" db="EMBL/GenBank/DDBJ databases">
        <authorList>
            <person name="King R."/>
        </authorList>
    </citation>
    <scope>NUCLEOTIDE SEQUENCE</scope>
</reference>
<feature type="region of interest" description="Disordered" evidence="1">
    <location>
        <begin position="96"/>
        <end position="186"/>
    </location>
</feature>
<feature type="region of interest" description="Disordered" evidence="1">
    <location>
        <begin position="1"/>
        <end position="70"/>
    </location>
</feature>
<protein>
    <submittedName>
        <fullName evidence="2">Uncharacterized protein</fullName>
    </submittedName>
</protein>
<proteinExistence type="predicted"/>
<dbReference type="Proteomes" id="UP001154114">
    <property type="component" value="Chromosome 27"/>
</dbReference>
<dbReference type="OrthoDB" id="7429255at2759"/>
<evidence type="ECO:0000313" key="3">
    <source>
        <dbReference type="Proteomes" id="UP001154114"/>
    </source>
</evidence>
<dbReference type="AlphaFoldDB" id="A0A9N8L7T0"/>
<name>A0A9N8L7T0_CHRIL</name>
<dbReference type="EMBL" id="LR824030">
    <property type="protein sequence ID" value="CAD0206188.1"/>
    <property type="molecule type" value="Genomic_DNA"/>
</dbReference>
<feature type="compositionally biased region" description="Basic and acidic residues" evidence="1">
    <location>
        <begin position="141"/>
        <end position="157"/>
    </location>
</feature>